<dbReference type="FunFam" id="1.10.506.10:FF:000004">
    <property type="entry name" value="IQ motif containing GTPase activating protein 1"/>
    <property type="match status" value="1"/>
</dbReference>
<reference evidence="2" key="1">
    <citation type="submission" date="2023-09" db="UniProtKB">
        <authorList>
            <consortium name="Ensembl"/>
        </authorList>
    </citation>
    <scope>IDENTIFICATION</scope>
</reference>
<dbReference type="PROSITE" id="PS50018">
    <property type="entry name" value="RAS_GTPASE_ACTIV_2"/>
    <property type="match status" value="1"/>
</dbReference>
<dbReference type="GO" id="GO:0005096">
    <property type="term" value="F:GTPase activator activity"/>
    <property type="evidence" value="ECO:0007669"/>
    <property type="project" value="TreeGrafter"/>
</dbReference>
<dbReference type="InterPro" id="IPR023152">
    <property type="entry name" value="RasGAP_CS"/>
</dbReference>
<evidence type="ECO:0000259" key="1">
    <source>
        <dbReference type="PROSITE" id="PS50018"/>
    </source>
</evidence>
<dbReference type="Gene3D" id="1.10.506.10">
    <property type="entry name" value="GTPase Activation - p120gap, domain 1"/>
    <property type="match status" value="1"/>
</dbReference>
<dbReference type="Ensembl" id="ENSPNYT00000019278.1">
    <property type="protein sequence ID" value="ENSPNYP00000018806.1"/>
    <property type="gene ID" value="ENSPNYG00000014207.1"/>
</dbReference>
<proteinExistence type="predicted"/>
<sequence>MLVNFYRHARGQNALREVLGPALQDVLQDRTLSIRTDPVDVYKTWINQTETQTGHKSSLPYEVSPEDALAQPEVQRRIDISIINLKNLTDRVLKAITTSLHKLPYGLRYTAKVLRDALKAKFPEAGEDELYKIVGNLVYYRYMNPAIVAPDGFDVVDRSAGSALQPEQRHILGSIARVLQHAAANKHFHGGGYHIRALNQYISQTHSRFRRFLQSVCDVPEPEDRFSMDEYSELLIVNRPVIYISVSELLNTHKLLLEHQEVLCPDPSDPLGLILKDLGPVPGLQELIGTANRCSAVAIRSEPEVCHDWLMQRRAQQDARTPEKMKRNQSLVANGNLSLEEKKRKILRSLRRLEGLGTLKPPDIENQILQMIAKDIRQQRLHRQRRGAELLKLHQTLSSLQAKSSFHSEQVDYYRHYITSCLDNLTASKSTNQKAADGKGRNKLPALSYSATRLHEKGVLLAIEDLPVTQ</sequence>
<accession>A0A3B4GB06</accession>
<dbReference type="PANTHER" id="PTHR14149:SF10">
    <property type="entry name" value="RAS GTPASE-ACTIVATING-LIKE PROTEIN IQGAP3"/>
    <property type="match status" value="1"/>
</dbReference>
<dbReference type="InterPro" id="IPR008936">
    <property type="entry name" value="Rho_GTPase_activation_prot"/>
</dbReference>
<feature type="domain" description="Ras-GAP" evidence="1">
    <location>
        <begin position="1"/>
        <end position="184"/>
    </location>
</feature>
<name>A0A3B4GB06_9CICH</name>
<dbReference type="PANTHER" id="PTHR14149">
    <property type="entry name" value="RAS GTPASE-ACTIVATING PROTEIN WITH IQ MOTIF"/>
    <property type="match status" value="1"/>
</dbReference>
<dbReference type="InterPro" id="IPR001936">
    <property type="entry name" value="RasGAP_dom"/>
</dbReference>
<organism evidence="2">
    <name type="scientific">Pundamilia nyererei</name>
    <dbReference type="NCBI Taxonomy" id="303518"/>
    <lineage>
        <taxon>Eukaryota</taxon>
        <taxon>Metazoa</taxon>
        <taxon>Chordata</taxon>
        <taxon>Craniata</taxon>
        <taxon>Vertebrata</taxon>
        <taxon>Euteleostomi</taxon>
        <taxon>Actinopterygii</taxon>
        <taxon>Neopterygii</taxon>
        <taxon>Teleostei</taxon>
        <taxon>Neoteleostei</taxon>
        <taxon>Acanthomorphata</taxon>
        <taxon>Ovalentaria</taxon>
        <taxon>Cichlomorphae</taxon>
        <taxon>Cichliformes</taxon>
        <taxon>Cichlidae</taxon>
        <taxon>African cichlids</taxon>
        <taxon>Pseudocrenilabrinae</taxon>
        <taxon>Haplochromini</taxon>
        <taxon>Pundamilia</taxon>
    </lineage>
</organism>
<protein>
    <recommendedName>
        <fullName evidence="1">Ras-GAP domain-containing protein</fullName>
    </recommendedName>
</protein>
<dbReference type="GeneTree" id="ENSGT00950000183076"/>
<dbReference type="Pfam" id="PF03836">
    <property type="entry name" value="RasGAP_C"/>
    <property type="match status" value="1"/>
</dbReference>
<dbReference type="SMART" id="SM00323">
    <property type="entry name" value="RasGAP"/>
    <property type="match status" value="1"/>
</dbReference>
<dbReference type="STRING" id="303518.ENSPNYP00000018806"/>
<dbReference type="PROSITE" id="PS00509">
    <property type="entry name" value="RAS_GTPASE_ACTIV_1"/>
    <property type="match status" value="1"/>
</dbReference>
<dbReference type="AlphaFoldDB" id="A0A3B4GB06"/>
<dbReference type="GO" id="GO:0051015">
    <property type="term" value="F:actin filament binding"/>
    <property type="evidence" value="ECO:0007669"/>
    <property type="project" value="TreeGrafter"/>
</dbReference>
<dbReference type="SUPFAM" id="SSF48350">
    <property type="entry name" value="GTPase activation domain, GAP"/>
    <property type="match status" value="1"/>
</dbReference>
<evidence type="ECO:0000313" key="2">
    <source>
        <dbReference type="Ensembl" id="ENSPNYP00000018806.1"/>
    </source>
</evidence>
<dbReference type="GO" id="GO:0005938">
    <property type="term" value="C:cell cortex"/>
    <property type="evidence" value="ECO:0007669"/>
    <property type="project" value="TreeGrafter"/>
</dbReference>
<dbReference type="InterPro" id="IPR000593">
    <property type="entry name" value="RasGAP_C"/>
</dbReference>
<dbReference type="GO" id="GO:1903479">
    <property type="term" value="P:mitotic actomyosin contractile ring assembly actin filament organization"/>
    <property type="evidence" value="ECO:0007669"/>
    <property type="project" value="TreeGrafter"/>
</dbReference>
<dbReference type="GO" id="GO:0005516">
    <property type="term" value="F:calmodulin binding"/>
    <property type="evidence" value="ECO:0007669"/>
    <property type="project" value="TreeGrafter"/>
</dbReference>
<dbReference type="Pfam" id="PF00616">
    <property type="entry name" value="RasGAP"/>
    <property type="match status" value="1"/>
</dbReference>